<keyword evidence="1" id="KW-0472">Membrane</keyword>
<keyword evidence="3" id="KW-1185">Reference proteome</keyword>
<evidence type="ECO:0000256" key="1">
    <source>
        <dbReference type="SAM" id="Phobius"/>
    </source>
</evidence>
<dbReference type="PANTHER" id="PTHR33481">
    <property type="entry name" value="REVERSE TRANSCRIPTASE"/>
    <property type="match status" value="1"/>
</dbReference>
<sequence>MHPTGNSSLKPKTYWRYLGFYFDCTLTFHEHVCFYTTKVFTTVQAMGMLDNSTRGLTPKQRCLLYRSCVVPITTYGYHLWYFQGGNYKVALTHLNRMQHKAALWITGAFCTSPTGVLEALAGLIPVHLMLKKLAMHTVYRIATLSDTHPLSSILSKAYVKNAEPYPCSSALMTPSMQGCVTSMVMEII</sequence>
<dbReference type="Proteomes" id="UP001148786">
    <property type="component" value="Unassembled WGS sequence"/>
</dbReference>
<reference evidence="2" key="1">
    <citation type="submission" date="2022-07" db="EMBL/GenBank/DDBJ databases">
        <title>Genome Sequence of Agrocybe chaxingu.</title>
        <authorList>
            <person name="Buettner E."/>
        </authorList>
    </citation>
    <scope>NUCLEOTIDE SEQUENCE</scope>
    <source>
        <strain evidence="2">MP-N11</strain>
    </source>
</reference>
<name>A0A9W8JSS9_9AGAR</name>
<dbReference type="AlphaFoldDB" id="A0A9W8JSS9"/>
<feature type="transmembrane region" description="Helical" evidence="1">
    <location>
        <begin position="102"/>
        <end position="130"/>
    </location>
</feature>
<dbReference type="EMBL" id="JANKHO010001557">
    <property type="protein sequence ID" value="KAJ3500702.1"/>
    <property type="molecule type" value="Genomic_DNA"/>
</dbReference>
<evidence type="ECO:0000313" key="2">
    <source>
        <dbReference type="EMBL" id="KAJ3500702.1"/>
    </source>
</evidence>
<accession>A0A9W8JSS9</accession>
<keyword evidence="1" id="KW-0812">Transmembrane</keyword>
<dbReference type="PANTHER" id="PTHR33481:SF1">
    <property type="entry name" value="ENDONUCLEASE_EXONUCLEASE_PHOSPHATASE DOMAIN-CONTAINING PROTEIN-RELATED"/>
    <property type="match status" value="1"/>
</dbReference>
<keyword evidence="1" id="KW-1133">Transmembrane helix</keyword>
<comment type="caution">
    <text evidence="2">The sequence shown here is derived from an EMBL/GenBank/DDBJ whole genome shotgun (WGS) entry which is preliminary data.</text>
</comment>
<protein>
    <submittedName>
        <fullName evidence="2">Uncharacterized protein</fullName>
    </submittedName>
</protein>
<gene>
    <name evidence="2" type="ORF">NLJ89_g9676</name>
</gene>
<evidence type="ECO:0000313" key="3">
    <source>
        <dbReference type="Proteomes" id="UP001148786"/>
    </source>
</evidence>
<proteinExistence type="predicted"/>
<dbReference type="OrthoDB" id="3258143at2759"/>
<feature type="transmembrane region" description="Helical" evidence="1">
    <location>
        <begin position="63"/>
        <end position="82"/>
    </location>
</feature>
<organism evidence="2 3">
    <name type="scientific">Agrocybe chaxingu</name>
    <dbReference type="NCBI Taxonomy" id="84603"/>
    <lineage>
        <taxon>Eukaryota</taxon>
        <taxon>Fungi</taxon>
        <taxon>Dikarya</taxon>
        <taxon>Basidiomycota</taxon>
        <taxon>Agaricomycotina</taxon>
        <taxon>Agaricomycetes</taxon>
        <taxon>Agaricomycetidae</taxon>
        <taxon>Agaricales</taxon>
        <taxon>Agaricineae</taxon>
        <taxon>Strophariaceae</taxon>
        <taxon>Agrocybe</taxon>
    </lineage>
</organism>